<dbReference type="AlphaFoldDB" id="A0A7J9J1U9"/>
<keyword evidence="2" id="KW-1185">Reference proteome</keyword>
<gene>
    <name evidence="1" type="ORF">Goarm_012552</name>
</gene>
<comment type="caution">
    <text evidence="1">The sequence shown here is derived from an EMBL/GenBank/DDBJ whole genome shotgun (WGS) entry which is preliminary data.</text>
</comment>
<proteinExistence type="predicted"/>
<name>A0A7J9J1U9_9ROSI</name>
<evidence type="ECO:0000313" key="1">
    <source>
        <dbReference type="EMBL" id="MBA0827804.1"/>
    </source>
</evidence>
<evidence type="ECO:0000313" key="2">
    <source>
        <dbReference type="Proteomes" id="UP000593575"/>
    </source>
</evidence>
<dbReference type="Proteomes" id="UP000593575">
    <property type="component" value="Unassembled WGS sequence"/>
</dbReference>
<protein>
    <submittedName>
        <fullName evidence="1">Uncharacterized protein</fullName>
    </submittedName>
</protein>
<accession>A0A7J9J1U9</accession>
<dbReference type="EMBL" id="JABFAE010000005">
    <property type="protein sequence ID" value="MBA0827804.1"/>
    <property type="molecule type" value="Genomic_DNA"/>
</dbReference>
<reference evidence="1 2" key="1">
    <citation type="journal article" date="2019" name="Genome Biol. Evol.">
        <title>Insights into the evolution of the New World diploid cottons (Gossypium, subgenus Houzingenia) based on genome sequencing.</title>
        <authorList>
            <person name="Grover C.E."/>
            <person name="Arick M.A. 2nd"/>
            <person name="Thrash A."/>
            <person name="Conover J.L."/>
            <person name="Sanders W.S."/>
            <person name="Peterson D.G."/>
            <person name="Frelichowski J.E."/>
            <person name="Scheffler J.A."/>
            <person name="Scheffler B.E."/>
            <person name="Wendel J.F."/>
        </authorList>
    </citation>
    <scope>NUCLEOTIDE SEQUENCE [LARGE SCALE GENOMIC DNA]</scope>
    <source>
        <strain evidence="1">6</strain>
        <tissue evidence="1">Leaf</tissue>
    </source>
</reference>
<sequence length="90" mass="10334">MPLISCKLRAFRDRRFMVSFMSQADNLCYNRKDPKQMATSRVASSMEELQGESLFLYVMVVDRNAHTSTFGLFPSFLSGYFLVHCADCMS</sequence>
<organism evidence="1 2">
    <name type="scientific">Gossypium armourianum</name>
    <dbReference type="NCBI Taxonomy" id="34283"/>
    <lineage>
        <taxon>Eukaryota</taxon>
        <taxon>Viridiplantae</taxon>
        <taxon>Streptophyta</taxon>
        <taxon>Embryophyta</taxon>
        <taxon>Tracheophyta</taxon>
        <taxon>Spermatophyta</taxon>
        <taxon>Magnoliopsida</taxon>
        <taxon>eudicotyledons</taxon>
        <taxon>Gunneridae</taxon>
        <taxon>Pentapetalae</taxon>
        <taxon>rosids</taxon>
        <taxon>malvids</taxon>
        <taxon>Malvales</taxon>
        <taxon>Malvaceae</taxon>
        <taxon>Malvoideae</taxon>
        <taxon>Gossypium</taxon>
    </lineage>
</organism>